<evidence type="ECO:0000313" key="3">
    <source>
        <dbReference type="Proteomes" id="UP000184356"/>
    </source>
</evidence>
<feature type="compositionally biased region" description="Basic and acidic residues" evidence="1">
    <location>
        <begin position="9"/>
        <end position="19"/>
    </location>
</feature>
<evidence type="ECO:0000256" key="1">
    <source>
        <dbReference type="SAM" id="MobiDB-lite"/>
    </source>
</evidence>
<evidence type="ECO:0000313" key="2">
    <source>
        <dbReference type="EMBL" id="OJJ60852.1"/>
    </source>
</evidence>
<proteinExistence type="predicted"/>
<keyword evidence="3" id="KW-1185">Reference proteome</keyword>
<dbReference type="VEuPathDB" id="FungiDB:ASPSYDRAFT_87425"/>
<name>A0A1L9TN75_9EURO</name>
<dbReference type="GeneID" id="63767909"/>
<dbReference type="Proteomes" id="UP000184356">
    <property type="component" value="Unassembled WGS sequence"/>
</dbReference>
<reference evidence="3" key="1">
    <citation type="journal article" date="2017" name="Genome Biol.">
        <title>Comparative genomics reveals high biological diversity and specific adaptations in the industrially and medically important fungal genus Aspergillus.</title>
        <authorList>
            <person name="de Vries R.P."/>
            <person name="Riley R."/>
            <person name="Wiebenga A."/>
            <person name="Aguilar-Osorio G."/>
            <person name="Amillis S."/>
            <person name="Uchima C.A."/>
            <person name="Anderluh G."/>
            <person name="Asadollahi M."/>
            <person name="Askin M."/>
            <person name="Barry K."/>
            <person name="Battaglia E."/>
            <person name="Bayram O."/>
            <person name="Benocci T."/>
            <person name="Braus-Stromeyer S.A."/>
            <person name="Caldana C."/>
            <person name="Canovas D."/>
            <person name="Cerqueira G.C."/>
            <person name="Chen F."/>
            <person name="Chen W."/>
            <person name="Choi C."/>
            <person name="Clum A."/>
            <person name="Dos Santos R.A."/>
            <person name="Damasio A.R."/>
            <person name="Diallinas G."/>
            <person name="Emri T."/>
            <person name="Fekete E."/>
            <person name="Flipphi M."/>
            <person name="Freyberg S."/>
            <person name="Gallo A."/>
            <person name="Gournas C."/>
            <person name="Habgood R."/>
            <person name="Hainaut M."/>
            <person name="Harispe M.L."/>
            <person name="Henrissat B."/>
            <person name="Hilden K.S."/>
            <person name="Hope R."/>
            <person name="Hossain A."/>
            <person name="Karabika E."/>
            <person name="Karaffa L."/>
            <person name="Karanyi Z."/>
            <person name="Krasevec N."/>
            <person name="Kuo A."/>
            <person name="Kusch H."/>
            <person name="LaButti K."/>
            <person name="Lagendijk E.L."/>
            <person name="Lapidus A."/>
            <person name="Levasseur A."/>
            <person name="Lindquist E."/>
            <person name="Lipzen A."/>
            <person name="Logrieco A.F."/>
            <person name="MacCabe A."/>
            <person name="Maekelae M.R."/>
            <person name="Malavazi I."/>
            <person name="Melin P."/>
            <person name="Meyer V."/>
            <person name="Mielnichuk N."/>
            <person name="Miskei M."/>
            <person name="Molnar A.P."/>
            <person name="Mule G."/>
            <person name="Ngan C.Y."/>
            <person name="Orejas M."/>
            <person name="Orosz E."/>
            <person name="Ouedraogo J.P."/>
            <person name="Overkamp K.M."/>
            <person name="Park H.-S."/>
            <person name="Perrone G."/>
            <person name="Piumi F."/>
            <person name="Punt P.J."/>
            <person name="Ram A.F."/>
            <person name="Ramon A."/>
            <person name="Rauscher S."/>
            <person name="Record E."/>
            <person name="Riano-Pachon D.M."/>
            <person name="Robert V."/>
            <person name="Roehrig J."/>
            <person name="Ruller R."/>
            <person name="Salamov A."/>
            <person name="Salih N.S."/>
            <person name="Samson R.A."/>
            <person name="Sandor E."/>
            <person name="Sanguinetti M."/>
            <person name="Schuetze T."/>
            <person name="Sepcic K."/>
            <person name="Shelest E."/>
            <person name="Sherlock G."/>
            <person name="Sophianopoulou V."/>
            <person name="Squina F.M."/>
            <person name="Sun H."/>
            <person name="Susca A."/>
            <person name="Todd R.B."/>
            <person name="Tsang A."/>
            <person name="Unkles S.E."/>
            <person name="van de Wiele N."/>
            <person name="van Rossen-Uffink D."/>
            <person name="Oliveira J.V."/>
            <person name="Vesth T.C."/>
            <person name="Visser J."/>
            <person name="Yu J.-H."/>
            <person name="Zhou M."/>
            <person name="Andersen M.R."/>
            <person name="Archer D.B."/>
            <person name="Baker S.E."/>
            <person name="Benoit I."/>
            <person name="Brakhage A.A."/>
            <person name="Braus G.H."/>
            <person name="Fischer R."/>
            <person name="Frisvad J.C."/>
            <person name="Goldman G.H."/>
            <person name="Houbraken J."/>
            <person name="Oakley B."/>
            <person name="Pocsi I."/>
            <person name="Scazzocchio C."/>
            <person name="Seiboth B."/>
            <person name="vanKuyk P.A."/>
            <person name="Wortman J."/>
            <person name="Dyer P.S."/>
            <person name="Grigoriev I.V."/>
        </authorList>
    </citation>
    <scope>NUCLEOTIDE SEQUENCE [LARGE SCALE GENOMIC DNA]</scope>
    <source>
        <strain evidence="3">CBS 593.65</strain>
    </source>
</reference>
<evidence type="ECO:0008006" key="4">
    <source>
        <dbReference type="Google" id="ProtNLM"/>
    </source>
</evidence>
<dbReference type="RefSeq" id="XP_040704658.1">
    <property type="nucleotide sequence ID" value="XM_040851836.1"/>
</dbReference>
<dbReference type="AlphaFoldDB" id="A0A1L9TN75"/>
<feature type="compositionally biased region" description="Basic and acidic residues" evidence="1">
    <location>
        <begin position="70"/>
        <end position="79"/>
    </location>
</feature>
<accession>A0A1L9TN75</accession>
<feature type="compositionally biased region" description="Basic and acidic residues" evidence="1">
    <location>
        <begin position="37"/>
        <end position="57"/>
    </location>
</feature>
<gene>
    <name evidence="2" type="ORF">ASPSYDRAFT_87425</name>
</gene>
<dbReference type="EMBL" id="KV878584">
    <property type="protein sequence ID" value="OJJ60852.1"/>
    <property type="molecule type" value="Genomic_DNA"/>
</dbReference>
<protein>
    <recommendedName>
        <fullName evidence="4">GIY-YIG domain-containing protein</fullName>
    </recommendedName>
</protein>
<organism evidence="2 3">
    <name type="scientific">Aspergillus sydowii CBS 593.65</name>
    <dbReference type="NCBI Taxonomy" id="1036612"/>
    <lineage>
        <taxon>Eukaryota</taxon>
        <taxon>Fungi</taxon>
        <taxon>Dikarya</taxon>
        <taxon>Ascomycota</taxon>
        <taxon>Pezizomycotina</taxon>
        <taxon>Eurotiomycetes</taxon>
        <taxon>Eurotiomycetidae</taxon>
        <taxon>Eurotiales</taxon>
        <taxon>Aspergillaceae</taxon>
        <taxon>Aspergillus</taxon>
        <taxon>Aspergillus subgen. Nidulantes</taxon>
    </lineage>
</organism>
<sequence>MIDLTAKCSPEKAIDHEGVEQVIDENECDNDNGTGEGVHEDDQKQVEIEEHPKTKQDQEDDLFGTDLLSDGDRYREAGTKPHLATAHRQAIDARMNMVVEFIFGKAESVRYEDLATNRSWVGRSFYHHMKNVRSDAVSQKFQDIPESTRAIFGSMQLTEKQLSALPNVSPTCGKGGVYLCYRYVSEPIGKATGLYVGSTTKALTERLSAHRRNIDHAKAGIKEVDGTFYNYFDRSPARRASFRRCGIAFSWAASLMGQ</sequence>
<feature type="region of interest" description="Disordered" evidence="1">
    <location>
        <begin position="1"/>
        <end position="81"/>
    </location>
</feature>
<dbReference type="STRING" id="1036612.A0A1L9TN75"/>
<dbReference type="OrthoDB" id="4357639at2759"/>